<protein>
    <submittedName>
        <fullName evidence="1">Uncharacterized protein</fullName>
    </submittedName>
</protein>
<dbReference type="VEuPathDB" id="FungiDB:ASPGLDRAFT_591610"/>
<dbReference type="RefSeq" id="XP_022398487.1">
    <property type="nucleotide sequence ID" value="XM_022548363.1"/>
</dbReference>
<gene>
    <name evidence="1" type="ORF">ASPGLDRAFT_591610</name>
</gene>
<dbReference type="Proteomes" id="UP000184300">
    <property type="component" value="Unassembled WGS sequence"/>
</dbReference>
<dbReference type="GeneID" id="34464623"/>
<reference evidence="2" key="1">
    <citation type="journal article" date="2017" name="Genome Biol.">
        <title>Comparative genomics reveals high biological diversity and specific adaptations in the industrially and medically important fungal genus Aspergillus.</title>
        <authorList>
            <person name="de Vries R.P."/>
            <person name="Riley R."/>
            <person name="Wiebenga A."/>
            <person name="Aguilar-Osorio G."/>
            <person name="Amillis S."/>
            <person name="Uchima C.A."/>
            <person name="Anderluh G."/>
            <person name="Asadollahi M."/>
            <person name="Askin M."/>
            <person name="Barry K."/>
            <person name="Battaglia E."/>
            <person name="Bayram O."/>
            <person name="Benocci T."/>
            <person name="Braus-Stromeyer S.A."/>
            <person name="Caldana C."/>
            <person name="Canovas D."/>
            <person name="Cerqueira G.C."/>
            <person name="Chen F."/>
            <person name="Chen W."/>
            <person name="Choi C."/>
            <person name="Clum A."/>
            <person name="Dos Santos R.A."/>
            <person name="Damasio A.R."/>
            <person name="Diallinas G."/>
            <person name="Emri T."/>
            <person name="Fekete E."/>
            <person name="Flipphi M."/>
            <person name="Freyberg S."/>
            <person name="Gallo A."/>
            <person name="Gournas C."/>
            <person name="Habgood R."/>
            <person name="Hainaut M."/>
            <person name="Harispe M.L."/>
            <person name="Henrissat B."/>
            <person name="Hilden K.S."/>
            <person name="Hope R."/>
            <person name="Hossain A."/>
            <person name="Karabika E."/>
            <person name="Karaffa L."/>
            <person name="Karanyi Z."/>
            <person name="Krasevec N."/>
            <person name="Kuo A."/>
            <person name="Kusch H."/>
            <person name="LaButti K."/>
            <person name="Lagendijk E.L."/>
            <person name="Lapidus A."/>
            <person name="Levasseur A."/>
            <person name="Lindquist E."/>
            <person name="Lipzen A."/>
            <person name="Logrieco A.F."/>
            <person name="MacCabe A."/>
            <person name="Maekelae M.R."/>
            <person name="Malavazi I."/>
            <person name="Melin P."/>
            <person name="Meyer V."/>
            <person name="Mielnichuk N."/>
            <person name="Miskei M."/>
            <person name="Molnar A.P."/>
            <person name="Mule G."/>
            <person name="Ngan C.Y."/>
            <person name="Orejas M."/>
            <person name="Orosz E."/>
            <person name="Ouedraogo J.P."/>
            <person name="Overkamp K.M."/>
            <person name="Park H.-S."/>
            <person name="Perrone G."/>
            <person name="Piumi F."/>
            <person name="Punt P.J."/>
            <person name="Ram A.F."/>
            <person name="Ramon A."/>
            <person name="Rauscher S."/>
            <person name="Record E."/>
            <person name="Riano-Pachon D.M."/>
            <person name="Robert V."/>
            <person name="Roehrig J."/>
            <person name="Ruller R."/>
            <person name="Salamov A."/>
            <person name="Salih N.S."/>
            <person name="Samson R.A."/>
            <person name="Sandor E."/>
            <person name="Sanguinetti M."/>
            <person name="Schuetze T."/>
            <person name="Sepcic K."/>
            <person name="Shelest E."/>
            <person name="Sherlock G."/>
            <person name="Sophianopoulou V."/>
            <person name="Squina F.M."/>
            <person name="Sun H."/>
            <person name="Susca A."/>
            <person name="Todd R.B."/>
            <person name="Tsang A."/>
            <person name="Unkles S.E."/>
            <person name="van de Wiele N."/>
            <person name="van Rossen-Uffink D."/>
            <person name="Oliveira J.V."/>
            <person name="Vesth T.C."/>
            <person name="Visser J."/>
            <person name="Yu J.-H."/>
            <person name="Zhou M."/>
            <person name="Andersen M.R."/>
            <person name="Archer D.B."/>
            <person name="Baker S.E."/>
            <person name="Benoit I."/>
            <person name="Brakhage A.A."/>
            <person name="Braus G.H."/>
            <person name="Fischer R."/>
            <person name="Frisvad J.C."/>
            <person name="Goldman G.H."/>
            <person name="Houbraken J."/>
            <person name="Oakley B."/>
            <person name="Pocsi I."/>
            <person name="Scazzocchio C."/>
            <person name="Seiboth B."/>
            <person name="vanKuyk P.A."/>
            <person name="Wortman J."/>
            <person name="Dyer P.S."/>
            <person name="Grigoriev I.V."/>
        </authorList>
    </citation>
    <scope>NUCLEOTIDE SEQUENCE [LARGE SCALE GENOMIC DNA]</scope>
    <source>
        <strain evidence="2">CBS 516.65</strain>
    </source>
</reference>
<dbReference type="AlphaFoldDB" id="A0A1L9VD05"/>
<evidence type="ECO:0000313" key="2">
    <source>
        <dbReference type="Proteomes" id="UP000184300"/>
    </source>
</evidence>
<sequence length="78" mass="8559">MHGQSTKTSLFSPKDGLLMHVTIENNFDRGMLTIVPDLPDHPPLITLLTGSKFLSENTRYGSLISSGRNSTTLSASRR</sequence>
<dbReference type="OrthoDB" id="5386595at2759"/>
<name>A0A1L9VD05_ASPGL</name>
<proteinExistence type="predicted"/>
<evidence type="ECO:0000313" key="1">
    <source>
        <dbReference type="EMBL" id="OJJ81789.1"/>
    </source>
</evidence>
<keyword evidence="2" id="KW-1185">Reference proteome</keyword>
<organism evidence="1 2">
    <name type="scientific">Aspergillus glaucus CBS 516.65</name>
    <dbReference type="NCBI Taxonomy" id="1160497"/>
    <lineage>
        <taxon>Eukaryota</taxon>
        <taxon>Fungi</taxon>
        <taxon>Dikarya</taxon>
        <taxon>Ascomycota</taxon>
        <taxon>Pezizomycotina</taxon>
        <taxon>Eurotiomycetes</taxon>
        <taxon>Eurotiomycetidae</taxon>
        <taxon>Eurotiales</taxon>
        <taxon>Aspergillaceae</taxon>
        <taxon>Aspergillus</taxon>
        <taxon>Aspergillus subgen. Aspergillus</taxon>
    </lineage>
</organism>
<accession>A0A1L9VD05</accession>
<dbReference type="EMBL" id="KV878904">
    <property type="protein sequence ID" value="OJJ81789.1"/>
    <property type="molecule type" value="Genomic_DNA"/>
</dbReference>